<dbReference type="Proteomes" id="UP000616839">
    <property type="component" value="Unassembled WGS sequence"/>
</dbReference>
<dbReference type="InterPro" id="IPR013249">
    <property type="entry name" value="RNA_pol_sigma70_r4_t2"/>
</dbReference>
<evidence type="ECO:0000259" key="6">
    <source>
        <dbReference type="Pfam" id="PF08281"/>
    </source>
</evidence>
<dbReference type="GO" id="GO:0016987">
    <property type="term" value="F:sigma factor activity"/>
    <property type="evidence" value="ECO:0007669"/>
    <property type="project" value="UniProtKB-KW"/>
</dbReference>
<evidence type="ECO:0000313" key="8">
    <source>
        <dbReference type="Proteomes" id="UP000616839"/>
    </source>
</evidence>
<feature type="domain" description="RNA polymerase sigma factor 70 region 4 type 2" evidence="6">
    <location>
        <begin position="124"/>
        <end position="174"/>
    </location>
</feature>
<dbReference type="GO" id="GO:0003677">
    <property type="term" value="F:DNA binding"/>
    <property type="evidence" value="ECO:0007669"/>
    <property type="project" value="InterPro"/>
</dbReference>
<keyword evidence="4" id="KW-0804">Transcription</keyword>
<feature type="region of interest" description="Disordered" evidence="5">
    <location>
        <begin position="90"/>
        <end position="110"/>
    </location>
</feature>
<evidence type="ECO:0000256" key="3">
    <source>
        <dbReference type="ARBA" id="ARBA00023082"/>
    </source>
</evidence>
<organism evidence="7 8">
    <name type="scientific">Nocardioides donggukensis</name>
    <dbReference type="NCBI Taxonomy" id="2774019"/>
    <lineage>
        <taxon>Bacteria</taxon>
        <taxon>Bacillati</taxon>
        <taxon>Actinomycetota</taxon>
        <taxon>Actinomycetes</taxon>
        <taxon>Propionibacteriales</taxon>
        <taxon>Nocardioidaceae</taxon>
        <taxon>Nocardioides</taxon>
    </lineage>
</organism>
<dbReference type="EMBL" id="JACYXZ010000003">
    <property type="protein sequence ID" value="MBD8870009.1"/>
    <property type="molecule type" value="Genomic_DNA"/>
</dbReference>
<protein>
    <submittedName>
        <fullName evidence="7">RNA polymerase sigma factor</fullName>
    </submittedName>
</protein>
<dbReference type="CDD" id="cd06171">
    <property type="entry name" value="Sigma70_r4"/>
    <property type="match status" value="1"/>
</dbReference>
<gene>
    <name evidence="7" type="ORF">IE331_10285</name>
</gene>
<reference evidence="7" key="1">
    <citation type="submission" date="2020-09" db="EMBL/GenBank/DDBJ databases">
        <title>Nocardioides sp. strain MJB4 16S ribosomal RNA gene Genome sequencing and assembly.</title>
        <authorList>
            <person name="Kim I."/>
        </authorList>
    </citation>
    <scope>NUCLEOTIDE SEQUENCE</scope>
    <source>
        <strain evidence="7">MJB4</strain>
    </source>
</reference>
<evidence type="ECO:0000256" key="5">
    <source>
        <dbReference type="SAM" id="MobiDB-lite"/>
    </source>
</evidence>
<dbReference type="InterPro" id="IPR013324">
    <property type="entry name" value="RNA_pol_sigma_r3/r4-like"/>
</dbReference>
<evidence type="ECO:0000313" key="7">
    <source>
        <dbReference type="EMBL" id="MBD8870009.1"/>
    </source>
</evidence>
<dbReference type="Gene3D" id="1.10.10.10">
    <property type="entry name" value="Winged helix-like DNA-binding domain superfamily/Winged helix DNA-binding domain"/>
    <property type="match status" value="1"/>
</dbReference>
<keyword evidence="3" id="KW-0731">Sigma factor</keyword>
<name>A0A927K3Z8_9ACTN</name>
<dbReference type="InterPro" id="IPR039425">
    <property type="entry name" value="RNA_pol_sigma-70-like"/>
</dbReference>
<dbReference type="PANTHER" id="PTHR43133">
    <property type="entry name" value="RNA POLYMERASE ECF-TYPE SIGMA FACTO"/>
    <property type="match status" value="1"/>
</dbReference>
<dbReference type="SUPFAM" id="SSF88659">
    <property type="entry name" value="Sigma3 and sigma4 domains of RNA polymerase sigma factors"/>
    <property type="match status" value="1"/>
</dbReference>
<proteinExistence type="inferred from homology"/>
<sequence>MLNPVEALTDELLARAAVGDQAALEGVYRSLAPQVQGYLLTRGATDPEGLTSDVFLQVLPMVPRIAGGVSGLRKLVFTVAHARLVDEFRRHGRGPRQGPYDPALDDRHEPSAEHHVLEGSAGHVRQVLERLGEDQRAVVTLRVLADLSVAATAEVLGKSEGAVKQLQRRGLAALREILAEGEVVR</sequence>
<comment type="caution">
    <text evidence="7">The sequence shown here is derived from an EMBL/GenBank/DDBJ whole genome shotgun (WGS) entry which is preliminary data.</text>
</comment>
<dbReference type="PANTHER" id="PTHR43133:SF66">
    <property type="entry name" value="ECF RNA POLYMERASE SIGMA FACTOR SIGK"/>
    <property type="match status" value="1"/>
</dbReference>
<keyword evidence="2" id="KW-0805">Transcription regulation</keyword>
<dbReference type="InterPro" id="IPR014284">
    <property type="entry name" value="RNA_pol_sigma-70_dom"/>
</dbReference>
<comment type="similarity">
    <text evidence="1">Belongs to the sigma-70 factor family. ECF subfamily.</text>
</comment>
<dbReference type="Pfam" id="PF08281">
    <property type="entry name" value="Sigma70_r4_2"/>
    <property type="match status" value="1"/>
</dbReference>
<evidence type="ECO:0000256" key="4">
    <source>
        <dbReference type="ARBA" id="ARBA00023163"/>
    </source>
</evidence>
<evidence type="ECO:0000256" key="1">
    <source>
        <dbReference type="ARBA" id="ARBA00010641"/>
    </source>
</evidence>
<dbReference type="SUPFAM" id="SSF88946">
    <property type="entry name" value="Sigma2 domain of RNA polymerase sigma factors"/>
    <property type="match status" value="1"/>
</dbReference>
<dbReference type="Gene3D" id="1.10.1740.10">
    <property type="match status" value="1"/>
</dbReference>
<dbReference type="NCBIfam" id="TIGR02937">
    <property type="entry name" value="sigma70-ECF"/>
    <property type="match status" value="1"/>
</dbReference>
<dbReference type="InterPro" id="IPR036388">
    <property type="entry name" value="WH-like_DNA-bd_sf"/>
</dbReference>
<dbReference type="AlphaFoldDB" id="A0A927K3Z8"/>
<keyword evidence="8" id="KW-1185">Reference proteome</keyword>
<dbReference type="InterPro" id="IPR013325">
    <property type="entry name" value="RNA_pol_sigma_r2"/>
</dbReference>
<evidence type="ECO:0000256" key="2">
    <source>
        <dbReference type="ARBA" id="ARBA00023015"/>
    </source>
</evidence>
<accession>A0A927K3Z8</accession>
<dbReference type="GO" id="GO:0006352">
    <property type="term" value="P:DNA-templated transcription initiation"/>
    <property type="evidence" value="ECO:0007669"/>
    <property type="project" value="InterPro"/>
</dbReference>